<proteinExistence type="inferred from homology"/>
<dbReference type="InterPro" id="IPR037004">
    <property type="entry name" value="Exonuc_VII_ssu_sf"/>
</dbReference>
<evidence type="ECO:0000256" key="1">
    <source>
        <dbReference type="ARBA" id="ARBA00009998"/>
    </source>
</evidence>
<dbReference type="Pfam" id="PF02609">
    <property type="entry name" value="Exonuc_VII_S"/>
    <property type="match status" value="1"/>
</dbReference>
<keyword evidence="5" id="KW-0269">Exonuclease</keyword>
<keyword evidence="3" id="KW-0540">Nuclease</keyword>
<dbReference type="NCBIfam" id="TIGR01280">
    <property type="entry name" value="xseB"/>
    <property type="match status" value="1"/>
</dbReference>
<dbReference type="GO" id="GO:0009318">
    <property type="term" value="C:exodeoxyribonuclease VII complex"/>
    <property type="evidence" value="ECO:0007669"/>
    <property type="project" value="UniProtKB-UniRule"/>
</dbReference>
<dbReference type="EC" id="3.1.11.6" evidence="6"/>
<evidence type="ECO:0000256" key="3">
    <source>
        <dbReference type="ARBA" id="ARBA00022722"/>
    </source>
</evidence>
<dbReference type="GO" id="GO:0006308">
    <property type="term" value="P:DNA catabolic process"/>
    <property type="evidence" value="ECO:0007669"/>
    <property type="project" value="UniProtKB-UniRule"/>
</dbReference>
<evidence type="ECO:0000256" key="4">
    <source>
        <dbReference type="ARBA" id="ARBA00022801"/>
    </source>
</evidence>
<dbReference type="InterPro" id="IPR003761">
    <property type="entry name" value="Exonuc_VII_S"/>
</dbReference>
<reference evidence="8" key="1">
    <citation type="submission" date="2016-10" db="EMBL/GenBank/DDBJ databases">
        <authorList>
            <person name="Varghese N."/>
            <person name="Submissions S."/>
        </authorList>
    </citation>
    <scope>NUCLEOTIDE SEQUENCE [LARGE SCALE GENOMIC DNA]</scope>
    <source>
        <strain evidence="8">DS-12</strain>
    </source>
</reference>
<protein>
    <recommendedName>
        <fullName evidence="6">Exodeoxyribonuclease VII small subunit</fullName>
        <ecNumber evidence="6">3.1.11.6</ecNumber>
    </recommendedName>
</protein>
<dbReference type="Gene3D" id="1.10.287.1040">
    <property type="entry name" value="Exonuclease VII, small subunit"/>
    <property type="match status" value="1"/>
</dbReference>
<evidence type="ECO:0000313" key="7">
    <source>
        <dbReference type="EMBL" id="SFO18071.1"/>
    </source>
</evidence>
<accession>A0A1I5F438</accession>
<evidence type="ECO:0000256" key="2">
    <source>
        <dbReference type="ARBA" id="ARBA00022490"/>
    </source>
</evidence>
<dbReference type="RefSeq" id="WP_091525524.1">
    <property type="nucleotide sequence ID" value="NZ_FOVI01000024.1"/>
</dbReference>
<dbReference type="EMBL" id="FOVI01000024">
    <property type="protein sequence ID" value="SFO18071.1"/>
    <property type="molecule type" value="Genomic_DNA"/>
</dbReference>
<keyword evidence="8" id="KW-1185">Reference proteome</keyword>
<dbReference type="OrthoDB" id="9813898at2"/>
<sequence>MEELTYEKAEQELEQILDDLRNDRIGIDALAEKVERASKLIVFCKEKLASTEKKVDDIVKQLGL</sequence>
<keyword evidence="4" id="KW-0378">Hydrolase</keyword>
<evidence type="ECO:0000256" key="6">
    <source>
        <dbReference type="NCBIfam" id="TIGR01280"/>
    </source>
</evidence>
<name>A0A1I5F438_9FLAO</name>
<dbReference type="AlphaFoldDB" id="A0A1I5F438"/>
<comment type="similarity">
    <text evidence="1">Belongs to the XseB family.</text>
</comment>
<evidence type="ECO:0000313" key="8">
    <source>
        <dbReference type="Proteomes" id="UP000199036"/>
    </source>
</evidence>
<dbReference type="STRING" id="913024.SAMN05421741_12431"/>
<evidence type="ECO:0000256" key="5">
    <source>
        <dbReference type="ARBA" id="ARBA00022839"/>
    </source>
</evidence>
<organism evidence="7 8">
    <name type="scientific">Paenimyroides ummariense</name>
    <dbReference type="NCBI Taxonomy" id="913024"/>
    <lineage>
        <taxon>Bacteria</taxon>
        <taxon>Pseudomonadati</taxon>
        <taxon>Bacteroidota</taxon>
        <taxon>Flavobacteriia</taxon>
        <taxon>Flavobacteriales</taxon>
        <taxon>Flavobacteriaceae</taxon>
        <taxon>Paenimyroides</taxon>
    </lineage>
</organism>
<gene>
    <name evidence="7" type="ORF">SAMN05421741_12431</name>
</gene>
<dbReference type="SUPFAM" id="SSF116842">
    <property type="entry name" value="XseB-like"/>
    <property type="match status" value="1"/>
</dbReference>
<dbReference type="GO" id="GO:0008855">
    <property type="term" value="F:exodeoxyribonuclease VII activity"/>
    <property type="evidence" value="ECO:0007669"/>
    <property type="project" value="UniProtKB-UniRule"/>
</dbReference>
<dbReference type="Proteomes" id="UP000199036">
    <property type="component" value="Unassembled WGS sequence"/>
</dbReference>
<keyword evidence="2" id="KW-0963">Cytoplasm</keyword>